<protein>
    <recommendedName>
        <fullName evidence="2">Zinc finger CHCC-type domain-containing protein</fullName>
    </recommendedName>
</protein>
<keyword evidence="4" id="KW-1185">Reference proteome</keyword>
<evidence type="ECO:0000256" key="1">
    <source>
        <dbReference type="SAM" id="MobiDB-lite"/>
    </source>
</evidence>
<dbReference type="Proteomes" id="UP000305948">
    <property type="component" value="Unassembled WGS sequence"/>
</dbReference>
<dbReference type="PANTHER" id="PTHR13156:SF0">
    <property type="entry name" value="NADH DEHYDROGENASE [UBIQUINONE] IRON-SULFUR PROTEIN 6, MITOCHONDRIAL"/>
    <property type="match status" value="1"/>
</dbReference>
<sequence length="90" mass="9702">LAETAPQAPNSVKPWSTSQRTRPQGHSGPRFEQTKMELQPNPLSAMAMINEEPVRIVSGRKAVCDGGGGPLGHPRIFINLDQQGAHPCGY</sequence>
<dbReference type="GO" id="GO:0005739">
    <property type="term" value="C:mitochondrion"/>
    <property type="evidence" value="ECO:0007669"/>
    <property type="project" value="GOC"/>
</dbReference>
<dbReference type="OrthoDB" id="307899at2759"/>
<proteinExistence type="predicted"/>
<feature type="domain" description="Zinc finger CHCC-type" evidence="2">
    <location>
        <begin position="59"/>
        <end position="90"/>
    </location>
</feature>
<name>A0A5C3NI71_9AGAM</name>
<dbReference type="Gene3D" id="2.60.260.40">
    <property type="entry name" value="q5lls5 like domains"/>
    <property type="match status" value="1"/>
</dbReference>
<feature type="region of interest" description="Disordered" evidence="1">
    <location>
        <begin position="1"/>
        <end position="37"/>
    </location>
</feature>
<accession>A0A5C3NI71</accession>
<dbReference type="STRING" id="5364.A0A5C3NI71"/>
<dbReference type="AlphaFoldDB" id="A0A5C3NI71"/>
<evidence type="ECO:0000259" key="2">
    <source>
        <dbReference type="Pfam" id="PF10276"/>
    </source>
</evidence>
<dbReference type="GO" id="GO:0006120">
    <property type="term" value="P:mitochondrial electron transport, NADH to ubiquinone"/>
    <property type="evidence" value="ECO:0007669"/>
    <property type="project" value="TreeGrafter"/>
</dbReference>
<dbReference type="PANTHER" id="PTHR13156">
    <property type="entry name" value="NADH-UBIQUINONE OXIDOREDUCTASE 13 KD-A SUBUNIT"/>
    <property type="match status" value="1"/>
</dbReference>
<evidence type="ECO:0000313" key="4">
    <source>
        <dbReference type="Proteomes" id="UP000305948"/>
    </source>
</evidence>
<gene>
    <name evidence="3" type="ORF">OE88DRAFT_1615704</name>
</gene>
<reference evidence="3 4" key="1">
    <citation type="journal article" date="2019" name="Nat. Ecol. Evol.">
        <title>Megaphylogeny resolves global patterns of mushroom evolution.</title>
        <authorList>
            <person name="Varga T."/>
            <person name="Krizsan K."/>
            <person name="Foldi C."/>
            <person name="Dima B."/>
            <person name="Sanchez-Garcia M."/>
            <person name="Sanchez-Ramirez S."/>
            <person name="Szollosi G.J."/>
            <person name="Szarkandi J.G."/>
            <person name="Papp V."/>
            <person name="Albert L."/>
            <person name="Andreopoulos W."/>
            <person name="Angelini C."/>
            <person name="Antonin V."/>
            <person name="Barry K.W."/>
            <person name="Bougher N.L."/>
            <person name="Buchanan P."/>
            <person name="Buyck B."/>
            <person name="Bense V."/>
            <person name="Catcheside P."/>
            <person name="Chovatia M."/>
            <person name="Cooper J."/>
            <person name="Damon W."/>
            <person name="Desjardin D."/>
            <person name="Finy P."/>
            <person name="Geml J."/>
            <person name="Haridas S."/>
            <person name="Hughes K."/>
            <person name="Justo A."/>
            <person name="Karasinski D."/>
            <person name="Kautmanova I."/>
            <person name="Kiss B."/>
            <person name="Kocsube S."/>
            <person name="Kotiranta H."/>
            <person name="LaButti K.M."/>
            <person name="Lechner B.E."/>
            <person name="Liimatainen K."/>
            <person name="Lipzen A."/>
            <person name="Lukacs Z."/>
            <person name="Mihaltcheva S."/>
            <person name="Morgado L.N."/>
            <person name="Niskanen T."/>
            <person name="Noordeloos M.E."/>
            <person name="Ohm R.A."/>
            <person name="Ortiz-Santana B."/>
            <person name="Ovrebo C."/>
            <person name="Racz N."/>
            <person name="Riley R."/>
            <person name="Savchenko A."/>
            <person name="Shiryaev A."/>
            <person name="Soop K."/>
            <person name="Spirin V."/>
            <person name="Szebenyi C."/>
            <person name="Tomsovsky M."/>
            <person name="Tulloss R.E."/>
            <person name="Uehling J."/>
            <person name="Grigoriev I.V."/>
            <person name="Vagvolgyi C."/>
            <person name="Papp T."/>
            <person name="Martin F.M."/>
            <person name="Miettinen O."/>
            <person name="Hibbett D.S."/>
            <person name="Nagy L.G."/>
        </authorList>
    </citation>
    <scope>NUCLEOTIDE SEQUENCE [LARGE SCALE GENOMIC DNA]</scope>
    <source>
        <strain evidence="3 4">OMC1185</strain>
    </source>
</reference>
<evidence type="ECO:0000313" key="3">
    <source>
        <dbReference type="EMBL" id="TFK57073.1"/>
    </source>
</evidence>
<organism evidence="3 4">
    <name type="scientific">Heliocybe sulcata</name>
    <dbReference type="NCBI Taxonomy" id="5364"/>
    <lineage>
        <taxon>Eukaryota</taxon>
        <taxon>Fungi</taxon>
        <taxon>Dikarya</taxon>
        <taxon>Basidiomycota</taxon>
        <taxon>Agaricomycotina</taxon>
        <taxon>Agaricomycetes</taxon>
        <taxon>Gloeophyllales</taxon>
        <taxon>Gloeophyllaceae</taxon>
        <taxon>Heliocybe</taxon>
    </lineage>
</organism>
<feature type="compositionally biased region" description="Polar residues" evidence="1">
    <location>
        <begin position="7"/>
        <end position="24"/>
    </location>
</feature>
<feature type="non-terminal residue" evidence="3">
    <location>
        <position position="90"/>
    </location>
</feature>
<dbReference type="Pfam" id="PF10276">
    <property type="entry name" value="zf-CHCC"/>
    <property type="match status" value="1"/>
</dbReference>
<dbReference type="EMBL" id="ML213503">
    <property type="protein sequence ID" value="TFK57073.1"/>
    <property type="molecule type" value="Genomic_DNA"/>
</dbReference>
<feature type="non-terminal residue" evidence="3">
    <location>
        <position position="1"/>
    </location>
</feature>
<dbReference type="InterPro" id="IPR019401">
    <property type="entry name" value="Znf_CHCC"/>
</dbReference>